<comment type="caution">
    <text evidence="1">The sequence shown here is derived from an EMBL/GenBank/DDBJ whole genome shotgun (WGS) entry which is preliminary data.</text>
</comment>
<dbReference type="OrthoDB" id="9813050at2"/>
<keyword evidence="2" id="KW-1185">Reference proteome</keyword>
<reference evidence="1 2" key="1">
    <citation type="submission" date="2016-10" db="EMBL/GenBank/DDBJ databases">
        <title>Draft Genome sequence of Alkanindiges sp. strain H1.</title>
        <authorList>
            <person name="Subhash Y."/>
            <person name="Lee S."/>
        </authorList>
    </citation>
    <scope>NUCLEOTIDE SEQUENCE [LARGE SCALE GENOMIC DNA]</scope>
    <source>
        <strain evidence="1 2">H1</strain>
    </source>
</reference>
<proteinExistence type="predicted"/>
<dbReference type="EMBL" id="MLCN01000059">
    <property type="protein sequence ID" value="ONG37268.1"/>
    <property type="molecule type" value="Genomic_DNA"/>
</dbReference>
<name>A0A1S8CS47_9GAMM</name>
<evidence type="ECO:0008006" key="3">
    <source>
        <dbReference type="Google" id="ProtNLM"/>
    </source>
</evidence>
<protein>
    <recommendedName>
        <fullName evidence="3">Abi-like protein</fullName>
    </recommendedName>
</protein>
<accession>A0A1S8CS47</accession>
<dbReference type="Proteomes" id="UP000192132">
    <property type="component" value="Unassembled WGS sequence"/>
</dbReference>
<dbReference type="AlphaFoldDB" id="A0A1S8CS47"/>
<gene>
    <name evidence="1" type="ORF">BKE30_14900</name>
</gene>
<dbReference type="STRING" id="1907941.BKE30_14900"/>
<evidence type="ECO:0000313" key="2">
    <source>
        <dbReference type="Proteomes" id="UP000192132"/>
    </source>
</evidence>
<organism evidence="1 2">
    <name type="scientific">Alkanindiges hydrocarboniclasticus</name>
    <dbReference type="NCBI Taxonomy" id="1907941"/>
    <lineage>
        <taxon>Bacteria</taxon>
        <taxon>Pseudomonadati</taxon>
        <taxon>Pseudomonadota</taxon>
        <taxon>Gammaproteobacteria</taxon>
        <taxon>Moraxellales</taxon>
        <taxon>Moraxellaceae</taxon>
        <taxon>Alkanindiges</taxon>
    </lineage>
</organism>
<evidence type="ECO:0000313" key="1">
    <source>
        <dbReference type="EMBL" id="ONG37268.1"/>
    </source>
</evidence>
<dbReference type="RefSeq" id="WP_034280378.1">
    <property type="nucleotide sequence ID" value="NZ_MLCN01000059.1"/>
</dbReference>
<sequence>MSNQAMINAIKTAISPARIATYETAIGTANVDELAALHLYAWNAQVSGALLTPLHLCEVVIRNAVAAALESVYGTQWPWATVFERSLPDPRIGYSPRRDLMNARRSTQATGKVIPELKFVFWQKMFTQRYDERLWIPYLTSVLPNMDVAKTITERRTMIYQYLDQIRYLRNRIAHHEPIFNRALADDYHKIIELVRFRCEITASWLSDNQTALETIAKKP</sequence>